<reference evidence="4 5" key="1">
    <citation type="submission" date="2018-08" db="EMBL/GenBank/DDBJ databases">
        <title>Sphingobium sp. EO9.</title>
        <authorList>
            <person name="Park Y."/>
            <person name="Kim K.H."/>
            <person name="Jeon C.O."/>
        </authorList>
    </citation>
    <scope>NUCLEOTIDE SEQUENCE [LARGE SCALE GENOMIC DNA]</scope>
    <source>
        <strain evidence="4 5">EO9</strain>
    </source>
</reference>
<dbReference type="RefSeq" id="WP_119750360.1">
    <property type="nucleotide sequence ID" value="NZ_QVRA01000041.1"/>
</dbReference>
<dbReference type="GO" id="GO:0003677">
    <property type="term" value="F:DNA binding"/>
    <property type="evidence" value="ECO:0007669"/>
    <property type="project" value="InterPro"/>
</dbReference>
<dbReference type="EMBL" id="QVRA01000041">
    <property type="protein sequence ID" value="RJG51749.1"/>
    <property type="molecule type" value="Genomic_DNA"/>
</dbReference>
<name>A0A418YL75_9SPHN</name>
<dbReference type="SUPFAM" id="SSF56349">
    <property type="entry name" value="DNA breaking-rejoining enzymes"/>
    <property type="match status" value="1"/>
</dbReference>
<dbReference type="GO" id="GO:0015074">
    <property type="term" value="P:DNA integration"/>
    <property type="evidence" value="ECO:0007669"/>
    <property type="project" value="UniProtKB-KW"/>
</dbReference>
<evidence type="ECO:0000256" key="2">
    <source>
        <dbReference type="ARBA" id="ARBA00023172"/>
    </source>
</evidence>
<protein>
    <submittedName>
        <fullName evidence="4">Integrase</fullName>
    </submittedName>
</protein>
<dbReference type="InterPro" id="IPR050090">
    <property type="entry name" value="Tyrosine_recombinase_XerCD"/>
</dbReference>
<keyword evidence="1" id="KW-0229">DNA integration</keyword>
<dbReference type="GO" id="GO:0006310">
    <property type="term" value="P:DNA recombination"/>
    <property type="evidence" value="ECO:0007669"/>
    <property type="project" value="UniProtKB-KW"/>
</dbReference>
<evidence type="ECO:0000256" key="1">
    <source>
        <dbReference type="ARBA" id="ARBA00022908"/>
    </source>
</evidence>
<keyword evidence="2" id="KW-0233">DNA recombination</keyword>
<dbReference type="InterPro" id="IPR013762">
    <property type="entry name" value="Integrase-like_cat_sf"/>
</dbReference>
<keyword evidence="5" id="KW-1185">Reference proteome</keyword>
<dbReference type="OrthoDB" id="5297095at2"/>
<dbReference type="Pfam" id="PF00589">
    <property type="entry name" value="Phage_integrase"/>
    <property type="match status" value="1"/>
</dbReference>
<dbReference type="PANTHER" id="PTHR30349:SF82">
    <property type="entry name" value="INTEGRASE_RECOMBINASE YOEC-RELATED"/>
    <property type="match status" value="1"/>
</dbReference>
<dbReference type="Gene3D" id="1.10.443.10">
    <property type="entry name" value="Intergrase catalytic core"/>
    <property type="match status" value="1"/>
</dbReference>
<proteinExistence type="predicted"/>
<comment type="caution">
    <text evidence="4">The sequence shown here is derived from an EMBL/GenBank/DDBJ whole genome shotgun (WGS) entry which is preliminary data.</text>
</comment>
<dbReference type="Proteomes" id="UP000283469">
    <property type="component" value="Unassembled WGS sequence"/>
</dbReference>
<evidence type="ECO:0000259" key="3">
    <source>
        <dbReference type="PROSITE" id="PS51898"/>
    </source>
</evidence>
<feature type="domain" description="Tyr recombinase" evidence="3">
    <location>
        <begin position="23"/>
        <end position="206"/>
    </location>
</feature>
<sequence>MGLSEFDPAARERVSWNAGRKVGAKRALKPRQIWAVRFFLDQHRRLRDRALFDLAIDSKLRGCDLVKIRISDIVCDRKIRTRATVVQQKTGRPVQFELMDDARASLLKWLELRGGSLEDYAFPSRTDHAAHISTRQYARLVDEWVMGIGLPSEDYGTHSLRRTKASIIYKATGNLRAVQILLGHTKIESTVRYLGVDVEDALTLAEGTEI</sequence>
<dbReference type="PANTHER" id="PTHR30349">
    <property type="entry name" value="PHAGE INTEGRASE-RELATED"/>
    <property type="match status" value="1"/>
</dbReference>
<dbReference type="PROSITE" id="PS51898">
    <property type="entry name" value="TYR_RECOMBINASE"/>
    <property type="match status" value="1"/>
</dbReference>
<dbReference type="InterPro" id="IPR002104">
    <property type="entry name" value="Integrase_catalytic"/>
</dbReference>
<organism evidence="4 5">
    <name type="scientific">Sphingobium terrigena</name>
    <dbReference type="NCBI Taxonomy" id="2304063"/>
    <lineage>
        <taxon>Bacteria</taxon>
        <taxon>Pseudomonadati</taxon>
        <taxon>Pseudomonadota</taxon>
        <taxon>Alphaproteobacteria</taxon>
        <taxon>Sphingomonadales</taxon>
        <taxon>Sphingomonadaceae</taxon>
        <taxon>Sphingobium</taxon>
    </lineage>
</organism>
<gene>
    <name evidence="4" type="ORF">D0Z70_22780</name>
</gene>
<evidence type="ECO:0000313" key="4">
    <source>
        <dbReference type="EMBL" id="RJG51749.1"/>
    </source>
</evidence>
<dbReference type="AlphaFoldDB" id="A0A418YL75"/>
<evidence type="ECO:0000313" key="5">
    <source>
        <dbReference type="Proteomes" id="UP000283469"/>
    </source>
</evidence>
<accession>A0A418YL75</accession>
<dbReference type="InterPro" id="IPR011010">
    <property type="entry name" value="DNA_brk_join_enz"/>
</dbReference>